<dbReference type="GO" id="GO:0046104">
    <property type="term" value="P:thymidine metabolic process"/>
    <property type="evidence" value="ECO:0007669"/>
    <property type="project" value="TreeGrafter"/>
</dbReference>
<evidence type="ECO:0000313" key="17">
    <source>
        <dbReference type="Proteomes" id="UP000051841"/>
    </source>
</evidence>
<feature type="binding site" evidence="13">
    <location>
        <position position="188"/>
    </location>
    <ligand>
        <name>substrate</name>
    </ligand>
</feature>
<evidence type="ECO:0000256" key="5">
    <source>
        <dbReference type="ARBA" id="ARBA00022679"/>
    </source>
</evidence>
<gene>
    <name evidence="11" type="primary">tdk</name>
    <name evidence="16" type="ORF">IV49_GL000176</name>
</gene>
<dbReference type="PANTHER" id="PTHR11441">
    <property type="entry name" value="THYMIDINE KINASE"/>
    <property type="match status" value="1"/>
</dbReference>
<feature type="binding site" evidence="11">
    <location>
        <position position="157"/>
    </location>
    <ligand>
        <name>Zn(2+)</name>
        <dbReference type="ChEBI" id="CHEBI:29105"/>
    </ligand>
</feature>
<dbReference type="Proteomes" id="UP000051841">
    <property type="component" value="Unassembled WGS sequence"/>
</dbReference>
<dbReference type="GO" id="GO:0005829">
    <property type="term" value="C:cytosol"/>
    <property type="evidence" value="ECO:0007669"/>
    <property type="project" value="TreeGrafter"/>
</dbReference>
<dbReference type="InterPro" id="IPR020633">
    <property type="entry name" value="Thymidine_kinase_CS"/>
</dbReference>
<dbReference type="Gene3D" id="3.30.60.20">
    <property type="match status" value="1"/>
</dbReference>
<dbReference type="HAMAP" id="MF_00124">
    <property type="entry name" value="Thymidine_kinase"/>
    <property type="match status" value="1"/>
</dbReference>
<keyword evidence="10 11" id="KW-0067">ATP-binding</keyword>
<dbReference type="PROSITE" id="PS00603">
    <property type="entry name" value="TK_CELLULAR_TYPE"/>
    <property type="match status" value="1"/>
</dbReference>
<feature type="binding site" evidence="11">
    <location>
        <position position="195"/>
    </location>
    <ligand>
        <name>Zn(2+)</name>
        <dbReference type="ChEBI" id="CHEBI:29105"/>
    </ligand>
</feature>
<dbReference type="InterPro" id="IPR001267">
    <property type="entry name" value="Thymidine_kinase"/>
</dbReference>
<organism evidence="16 17">
    <name type="scientific">Kandleria vitulina DSM 20405</name>
    <dbReference type="NCBI Taxonomy" id="1410657"/>
    <lineage>
        <taxon>Bacteria</taxon>
        <taxon>Bacillati</taxon>
        <taxon>Bacillota</taxon>
        <taxon>Erysipelotrichia</taxon>
        <taxon>Erysipelotrichales</taxon>
        <taxon>Coprobacillaceae</taxon>
        <taxon>Kandleria</taxon>
    </lineage>
</organism>
<feature type="binding site" evidence="11">
    <location>
        <begin position="24"/>
        <end position="31"/>
    </location>
    <ligand>
        <name>ATP</name>
        <dbReference type="ChEBI" id="CHEBI:30616"/>
    </ligand>
</feature>
<reference evidence="16 17" key="1">
    <citation type="journal article" date="2015" name="Genome Announc.">
        <title>Expanding the biotechnology potential of lactobacilli through comparative genomics of 213 strains and associated genera.</title>
        <authorList>
            <person name="Sun Z."/>
            <person name="Harris H.M."/>
            <person name="McCann A."/>
            <person name="Guo C."/>
            <person name="Argimon S."/>
            <person name="Zhang W."/>
            <person name="Yang X."/>
            <person name="Jeffery I.B."/>
            <person name="Cooney J.C."/>
            <person name="Kagawa T.F."/>
            <person name="Liu W."/>
            <person name="Song Y."/>
            <person name="Salvetti E."/>
            <person name="Wrobel A."/>
            <person name="Rasinkangas P."/>
            <person name="Parkhill J."/>
            <person name="Rea M.C."/>
            <person name="O'Sullivan O."/>
            <person name="Ritari J."/>
            <person name="Douillard F.P."/>
            <person name="Paul Ross R."/>
            <person name="Yang R."/>
            <person name="Briner A.E."/>
            <person name="Felis G.E."/>
            <person name="de Vos W.M."/>
            <person name="Barrangou R."/>
            <person name="Klaenhammer T.R."/>
            <person name="Caufield P.W."/>
            <person name="Cui Y."/>
            <person name="Zhang H."/>
            <person name="O'Toole P.W."/>
        </authorList>
    </citation>
    <scope>NUCLEOTIDE SEQUENCE [LARGE SCALE GENOMIC DNA]</scope>
    <source>
        <strain evidence="16 17">DSM 20405</strain>
    </source>
</reference>
<dbReference type="PATRIC" id="fig|1410657.5.peg.178"/>
<comment type="caution">
    <text evidence="16">The sequence shown here is derived from an EMBL/GenBank/DDBJ whole genome shotgun (WGS) entry which is preliminary data.</text>
</comment>
<evidence type="ECO:0000256" key="4">
    <source>
        <dbReference type="ARBA" id="ARBA00022634"/>
    </source>
</evidence>
<keyword evidence="4 11" id="KW-0237">DNA synthesis</keyword>
<comment type="similarity">
    <text evidence="1 11 15">Belongs to the thymidine kinase family.</text>
</comment>
<feature type="binding site" evidence="13">
    <location>
        <begin position="180"/>
        <end position="183"/>
    </location>
    <ligand>
        <name>substrate</name>
    </ligand>
</feature>
<evidence type="ECO:0000256" key="3">
    <source>
        <dbReference type="ARBA" id="ARBA00022490"/>
    </source>
</evidence>
<feature type="active site" description="Proton acceptor" evidence="11 12">
    <location>
        <position position="98"/>
    </location>
</feature>
<evidence type="ECO:0000256" key="10">
    <source>
        <dbReference type="ARBA" id="ARBA00022840"/>
    </source>
</evidence>
<dbReference type="EMBL" id="JQBL01000001">
    <property type="protein sequence ID" value="KRN51556.1"/>
    <property type="molecule type" value="Genomic_DNA"/>
</dbReference>
<keyword evidence="5 11" id="KW-0808">Transferase</keyword>
<dbReference type="GO" id="GO:0008270">
    <property type="term" value="F:zinc ion binding"/>
    <property type="evidence" value="ECO:0007669"/>
    <property type="project" value="UniProtKB-UniRule"/>
</dbReference>
<dbReference type="PANTHER" id="PTHR11441:SF0">
    <property type="entry name" value="THYMIDINE KINASE, CYTOSOLIC"/>
    <property type="match status" value="1"/>
</dbReference>
<keyword evidence="8 11" id="KW-0418">Kinase</keyword>
<dbReference type="FunFam" id="3.30.60.20:FF:000026">
    <property type="entry name" value="Thymidine kinase"/>
    <property type="match status" value="1"/>
</dbReference>
<dbReference type="GO" id="GO:0071897">
    <property type="term" value="P:DNA biosynthetic process"/>
    <property type="evidence" value="ECO:0007669"/>
    <property type="project" value="UniProtKB-KW"/>
</dbReference>
<evidence type="ECO:0000313" key="16">
    <source>
        <dbReference type="EMBL" id="KRN51556.1"/>
    </source>
</evidence>
<keyword evidence="17" id="KW-1185">Reference proteome</keyword>
<evidence type="ECO:0000256" key="11">
    <source>
        <dbReference type="HAMAP-Rule" id="MF_00124"/>
    </source>
</evidence>
<protein>
    <recommendedName>
        <fullName evidence="2 11">Thymidine kinase</fullName>
        <ecNumber evidence="2 11">2.7.1.21</ecNumber>
    </recommendedName>
</protein>
<evidence type="ECO:0000256" key="14">
    <source>
        <dbReference type="RuleBase" id="RU000544"/>
    </source>
</evidence>
<comment type="catalytic activity">
    <reaction evidence="11 14">
        <text>thymidine + ATP = dTMP + ADP + H(+)</text>
        <dbReference type="Rhea" id="RHEA:19129"/>
        <dbReference type="ChEBI" id="CHEBI:15378"/>
        <dbReference type="ChEBI" id="CHEBI:17748"/>
        <dbReference type="ChEBI" id="CHEBI:30616"/>
        <dbReference type="ChEBI" id="CHEBI:63528"/>
        <dbReference type="ChEBI" id="CHEBI:456216"/>
        <dbReference type="EC" id="2.7.1.21"/>
    </reaction>
</comment>
<name>A0A0R2HPS0_9FIRM</name>
<dbReference type="PIRSF" id="PIRSF035805">
    <property type="entry name" value="TK_cell"/>
    <property type="match status" value="1"/>
</dbReference>
<dbReference type="GO" id="GO:0005524">
    <property type="term" value="F:ATP binding"/>
    <property type="evidence" value="ECO:0007669"/>
    <property type="project" value="UniProtKB-UniRule"/>
</dbReference>
<dbReference type="EC" id="2.7.1.21" evidence="2 11"/>
<dbReference type="NCBIfam" id="NF003296">
    <property type="entry name" value="PRK04296.1-1"/>
    <property type="match status" value="1"/>
</dbReference>
<dbReference type="SUPFAM" id="SSF57716">
    <property type="entry name" value="Glucocorticoid receptor-like (DNA-binding domain)"/>
    <property type="match status" value="1"/>
</dbReference>
<proteinExistence type="inferred from homology"/>
<keyword evidence="3 11" id="KW-0963">Cytoplasm</keyword>
<dbReference type="Pfam" id="PF00265">
    <property type="entry name" value="TK"/>
    <property type="match status" value="1"/>
</dbReference>
<keyword evidence="7 11" id="KW-0547">Nucleotide-binding</keyword>
<dbReference type="GO" id="GO:0004797">
    <property type="term" value="F:thymidine kinase activity"/>
    <property type="evidence" value="ECO:0007669"/>
    <property type="project" value="UniProtKB-UniRule"/>
</dbReference>
<dbReference type="SUPFAM" id="SSF52540">
    <property type="entry name" value="P-loop containing nucleoside triphosphate hydrolases"/>
    <property type="match status" value="1"/>
</dbReference>
<evidence type="ECO:0000256" key="13">
    <source>
        <dbReference type="PIRSR" id="PIRSR035805-2"/>
    </source>
</evidence>
<accession>A0A0R2HPS0</accession>
<keyword evidence="9 11" id="KW-0862">Zinc</keyword>
<keyword evidence="6 11" id="KW-0479">Metal-binding</keyword>
<evidence type="ECO:0000256" key="2">
    <source>
        <dbReference type="ARBA" id="ARBA00012118"/>
    </source>
</evidence>
<dbReference type="AlphaFoldDB" id="A0A0R2HPS0"/>
<evidence type="ECO:0000256" key="1">
    <source>
        <dbReference type="ARBA" id="ARBA00007587"/>
    </source>
</evidence>
<dbReference type="FunFam" id="3.40.50.300:FF:000384">
    <property type="entry name" value="Thymidine kinase"/>
    <property type="match status" value="1"/>
</dbReference>
<sequence length="214" mass="24325">MKVKKEFGYMYNQYREGWLEVICGCMFAGKTEELIRRINVLTFAKKKIIVFKPKVDNRYSETEIVSHAGAHVPCIVVDKAADILEYIEEDTDVVAIDEVQFFDEEVVNVCDYLADSGLRVMVAGLDKDFRGEPFGVIPDILTRAEFVTKLTAVCAKCGAPATRTQRIVNGKPASFDDPVVLVGAKETYEPRCRHCHEVIDKPQKFHQFKKRIQD</sequence>
<evidence type="ECO:0000256" key="9">
    <source>
        <dbReference type="ARBA" id="ARBA00022833"/>
    </source>
</evidence>
<dbReference type="Gene3D" id="3.40.50.300">
    <property type="entry name" value="P-loop containing nucleotide triphosphate hydrolases"/>
    <property type="match status" value="1"/>
</dbReference>
<feature type="binding site" evidence="11">
    <location>
        <position position="192"/>
    </location>
    <ligand>
        <name>Zn(2+)</name>
        <dbReference type="ChEBI" id="CHEBI:29105"/>
    </ligand>
</feature>
<evidence type="ECO:0000256" key="12">
    <source>
        <dbReference type="PIRSR" id="PIRSR035805-1"/>
    </source>
</evidence>
<evidence type="ECO:0000256" key="7">
    <source>
        <dbReference type="ARBA" id="ARBA00022741"/>
    </source>
</evidence>
<feature type="binding site" evidence="11">
    <location>
        <position position="154"/>
    </location>
    <ligand>
        <name>Zn(2+)</name>
        <dbReference type="ChEBI" id="CHEBI:29105"/>
    </ligand>
</feature>
<comment type="subunit">
    <text evidence="11">Homotetramer.</text>
</comment>
<evidence type="ECO:0000256" key="6">
    <source>
        <dbReference type="ARBA" id="ARBA00022723"/>
    </source>
</evidence>
<evidence type="ECO:0000256" key="15">
    <source>
        <dbReference type="RuleBase" id="RU004165"/>
    </source>
</evidence>
<comment type="subcellular location">
    <subcellularLocation>
        <location evidence="11">Cytoplasm</location>
    </subcellularLocation>
</comment>
<evidence type="ECO:0000256" key="8">
    <source>
        <dbReference type="ARBA" id="ARBA00022777"/>
    </source>
</evidence>
<dbReference type="InterPro" id="IPR027417">
    <property type="entry name" value="P-loop_NTPase"/>
</dbReference>
<feature type="binding site" evidence="11">
    <location>
        <begin position="97"/>
        <end position="100"/>
    </location>
    <ligand>
        <name>ATP</name>
        <dbReference type="ChEBI" id="CHEBI:30616"/>
    </ligand>
</feature>